<dbReference type="SUPFAM" id="SSF53756">
    <property type="entry name" value="UDP-Glycosyltransferase/glycogen phosphorylase"/>
    <property type="match status" value="1"/>
</dbReference>
<dbReference type="Gene3D" id="3.40.50.11820">
    <property type="match status" value="1"/>
</dbReference>
<evidence type="ECO:0000256" key="6">
    <source>
        <dbReference type="ARBA" id="ARBA00023136"/>
    </source>
</evidence>
<keyword evidence="4" id="KW-0808">Transferase</keyword>
<comment type="caution">
    <text evidence="9">The sequence shown here is derived from an EMBL/GenBank/DDBJ whole genome shotgun (WGS) entry which is preliminary data.</text>
</comment>
<comment type="subcellular location">
    <subcellularLocation>
        <location evidence="1">Cell membrane</location>
        <topology evidence="1">Peripheral membrane protein</topology>
    </subcellularLocation>
</comment>
<feature type="region of interest" description="Disordered" evidence="7">
    <location>
        <begin position="723"/>
        <end position="755"/>
    </location>
</feature>
<evidence type="ECO:0000313" key="10">
    <source>
        <dbReference type="Proteomes" id="UP001354931"/>
    </source>
</evidence>
<dbReference type="RefSeq" id="WP_326014166.1">
    <property type="nucleotide sequence ID" value="NZ_JAOZYC010000011.1"/>
</dbReference>
<evidence type="ECO:0000256" key="3">
    <source>
        <dbReference type="ARBA" id="ARBA00022475"/>
    </source>
</evidence>
<organism evidence="9 10">
    <name type="scientific">Streptomyces endophyticus</name>
    <dbReference type="NCBI Taxonomy" id="714166"/>
    <lineage>
        <taxon>Bacteria</taxon>
        <taxon>Bacillati</taxon>
        <taxon>Actinomycetota</taxon>
        <taxon>Actinomycetes</taxon>
        <taxon>Kitasatosporales</taxon>
        <taxon>Streptomycetaceae</taxon>
        <taxon>Streptomyces</taxon>
    </lineage>
</organism>
<dbReference type="InterPro" id="IPR029044">
    <property type="entry name" value="Nucleotide-diphossugar_trans"/>
</dbReference>
<keyword evidence="10" id="KW-1185">Reference proteome</keyword>
<evidence type="ECO:0000256" key="5">
    <source>
        <dbReference type="ARBA" id="ARBA00022944"/>
    </source>
</evidence>
<keyword evidence="3" id="KW-1003">Cell membrane</keyword>
<dbReference type="CDD" id="cd00761">
    <property type="entry name" value="Glyco_tranf_GTA_type"/>
    <property type="match status" value="1"/>
</dbReference>
<dbReference type="Proteomes" id="UP001354931">
    <property type="component" value="Unassembled WGS sequence"/>
</dbReference>
<evidence type="ECO:0000313" key="9">
    <source>
        <dbReference type="EMBL" id="MEB8336527.1"/>
    </source>
</evidence>
<evidence type="ECO:0000256" key="7">
    <source>
        <dbReference type="SAM" id="MobiDB-lite"/>
    </source>
</evidence>
<dbReference type="Pfam" id="PF00535">
    <property type="entry name" value="Glycos_transf_2"/>
    <property type="match status" value="1"/>
</dbReference>
<comment type="similarity">
    <text evidence="2">Belongs to the CDP-glycerol glycerophosphotransferase family.</text>
</comment>
<dbReference type="InterPro" id="IPR051612">
    <property type="entry name" value="Teichoic_Acid_Biosynth"/>
</dbReference>
<dbReference type="InterPro" id="IPR043149">
    <property type="entry name" value="TagF_N"/>
</dbReference>
<evidence type="ECO:0000256" key="4">
    <source>
        <dbReference type="ARBA" id="ARBA00022679"/>
    </source>
</evidence>
<keyword evidence="5" id="KW-0777">Teichoic acid biosynthesis</keyword>
<dbReference type="InterPro" id="IPR001173">
    <property type="entry name" value="Glyco_trans_2-like"/>
</dbReference>
<dbReference type="Gene3D" id="3.90.550.10">
    <property type="entry name" value="Spore Coat Polysaccharide Biosynthesis Protein SpsA, Chain A"/>
    <property type="match status" value="1"/>
</dbReference>
<dbReference type="Gene3D" id="3.40.50.12580">
    <property type="match status" value="1"/>
</dbReference>
<feature type="domain" description="Glycosyltransferase 2-like" evidence="8">
    <location>
        <begin position="5"/>
        <end position="113"/>
    </location>
</feature>
<name>A0ABU6EYS2_9ACTN</name>
<dbReference type="PANTHER" id="PTHR37316:SF3">
    <property type="entry name" value="TEICHOIC ACID GLYCEROL-PHOSPHATE TRANSFERASE"/>
    <property type="match status" value="1"/>
</dbReference>
<gene>
    <name evidence="9" type="ORF">OKJ99_03205</name>
</gene>
<dbReference type="EMBL" id="JAOZYC010000011">
    <property type="protein sequence ID" value="MEB8336527.1"/>
    <property type="molecule type" value="Genomic_DNA"/>
</dbReference>
<evidence type="ECO:0000256" key="1">
    <source>
        <dbReference type="ARBA" id="ARBA00004202"/>
    </source>
</evidence>
<dbReference type="InterPro" id="IPR043148">
    <property type="entry name" value="TagF_C"/>
</dbReference>
<protein>
    <submittedName>
        <fullName evidence="9">CDP-glycerol glycerophosphotransferase family protein</fullName>
    </submittedName>
</protein>
<evidence type="ECO:0000259" key="8">
    <source>
        <dbReference type="Pfam" id="PF00535"/>
    </source>
</evidence>
<dbReference type="SUPFAM" id="SSF53448">
    <property type="entry name" value="Nucleotide-diphospho-sugar transferases"/>
    <property type="match status" value="1"/>
</dbReference>
<reference evidence="9 10" key="1">
    <citation type="submission" date="2022-10" db="EMBL/GenBank/DDBJ databases">
        <authorList>
            <person name="Xie J."/>
            <person name="Shen N."/>
        </authorList>
    </citation>
    <scope>NUCLEOTIDE SEQUENCE [LARGE SCALE GENOMIC DNA]</scope>
    <source>
        <strain evidence="9 10">YIM65594</strain>
    </source>
</reference>
<proteinExistence type="inferred from homology"/>
<accession>A0ABU6EYS2</accession>
<dbReference type="Pfam" id="PF04464">
    <property type="entry name" value="Glyphos_transf"/>
    <property type="match status" value="1"/>
</dbReference>
<dbReference type="InterPro" id="IPR007554">
    <property type="entry name" value="Glycerophosphate_synth"/>
</dbReference>
<evidence type="ECO:0000256" key="2">
    <source>
        <dbReference type="ARBA" id="ARBA00010488"/>
    </source>
</evidence>
<dbReference type="PANTHER" id="PTHR37316">
    <property type="entry name" value="TEICHOIC ACID GLYCEROL-PHOSPHATE PRIMASE"/>
    <property type="match status" value="1"/>
</dbReference>
<sequence>MPRFSIVVPVYRVQGYLRECLDSVLAQEYGDFELIAVDDCSPDGCGAILDEFASADPRVRPVHLERNVGLGRARNAGLERAVGDYVVFLDGDDTLAPGALAAMAARLDATADPDLLVFDYTRTYWDDSRRPNGVAHLLAEKGPDVFALADRPSLLGLLQVVWNKAYRRAFLDRHGFTFSAGYYEDVPWTFTALITAERIAVVDRVCIEYRQRRQGGNILSTTSRRHFDAFAQYDLVFAHLDAHPALEPWRASLFEKMVDHYLTIYTKPGRLSEQDKAEFFHEAARHYRTRRPDGYRRPGGGRGHRYALLERDFHPAMRALHETVRGTRAAQRRAKDTVRGAKRAAMAAHYRAEMLRPIESDLAVFSSYWSRGVTGNPAAIADRLAVLAPHIRRVWLIRPDCVSRVPDGTAHVLVGSRAYWSVMARAKYFVNDVNFADSVVKRAGQTHVQTHHGTPLKTMGMDQRRYPASTDMDFEELLRRCDRWDYGISSNTFSTAVWERVYPSAHTTLETGYPRNDVLARAGATEVDWARRELGLADGVTALLYMPTHREYEGSFVPRLDLARLAESLGPDTVLLVRGHYFYDSAQEFGELWSSGRIKDVSGHPRVETLYLAADGLITDYSSAMFDYAVLDRPIVIYADDWETYSAVRGTYFDLLREPPGAVARTQDDLEELLTEGVWNSPEAAALRAGFRRRFCRFDDGRAAERVVRRVFLDDTTPVPVTPLELRPVAPAPTRPAFVGTGTPHPPAVKEERAR</sequence>
<keyword evidence="6" id="KW-0472">Membrane</keyword>